<comment type="caution">
    <text evidence="2">The sequence shown here is derived from an EMBL/GenBank/DDBJ whole genome shotgun (WGS) entry which is preliminary data.</text>
</comment>
<keyword evidence="3" id="KW-1185">Reference proteome</keyword>
<dbReference type="SUPFAM" id="SSF51161">
    <property type="entry name" value="Trimeric LpxA-like enzymes"/>
    <property type="match status" value="1"/>
</dbReference>
<evidence type="ECO:0000313" key="3">
    <source>
        <dbReference type="Proteomes" id="UP001302274"/>
    </source>
</evidence>
<dbReference type="Gene3D" id="2.160.10.10">
    <property type="entry name" value="Hexapeptide repeat proteins"/>
    <property type="match status" value="1"/>
</dbReference>
<evidence type="ECO:0000256" key="1">
    <source>
        <dbReference type="SAM" id="SignalP"/>
    </source>
</evidence>
<reference evidence="2 3" key="1">
    <citation type="submission" date="2023-11" db="EMBL/GenBank/DDBJ databases">
        <title>A Novel Polar Bacteriovorax (B. antarcticus) Isolated from the Biocrust in Antarctica.</title>
        <authorList>
            <person name="Mun W."/>
            <person name="Choi S.Y."/>
            <person name="Mitchell R.J."/>
        </authorList>
    </citation>
    <scope>NUCLEOTIDE SEQUENCE [LARGE SCALE GENOMIC DNA]</scope>
    <source>
        <strain evidence="2 3">PP10</strain>
    </source>
</reference>
<evidence type="ECO:0000313" key="2">
    <source>
        <dbReference type="EMBL" id="MEA9356380.1"/>
    </source>
</evidence>
<sequence length="580" mass="64161">MKMTKISVMVIAAFISTSVFAGLTGPKLKTRADVIVLPDDSVVLADPFIDADASTQSGEGPLLQLLNPRIYQTIAIYKSVSENINSKFAARQSAINAILNQLLDKRTNLRFYGLPSAEEMNKYCFAGRPIYTIPSGAKVEQAACTRGNDTFIVKPLFLKLSLRDQAMLLIHERLTTIADDRGWINFVAIAKYTTGLNTYLNLYNDQVKRIYRELTDDEQKKLTNFYASIVEIENRNEGYGAPSATFNWLVHKNGGGLYHPRAIVSESAFISLNTTIFEESELGDNSKVINVNAVNTYNPGRYSPNITSLIGFPLKLGANSVLENVSFNYQPASDYSKRVIRIGENSKIQNTNFAELRNEITIGNSVTVKNSKLYQYNTYLGNDVVITDSEIIMPTFTLGNGVVIQNSKINYNSKSVKINSNEQLINQSIVEADMNKFLPVGVVPKPISQSLKVPNFKCVLGDKLEKKSFGWEANHIDSAGNGAKITGWGTYNGRNGLKKEYEYNYSDVVINVNYSNFQRSTVPVTFLSEQGQFVVGDYLKPQVAFDYGAQNVCVSQAIGNVLSNSGYNTSNGRAVSTLSL</sequence>
<dbReference type="EMBL" id="JAYGJQ010000001">
    <property type="protein sequence ID" value="MEA9356380.1"/>
    <property type="molecule type" value="Genomic_DNA"/>
</dbReference>
<feature type="chain" id="PRO_5045765263" evidence="1">
    <location>
        <begin position="22"/>
        <end position="580"/>
    </location>
</feature>
<dbReference type="RefSeq" id="WP_323576074.1">
    <property type="nucleotide sequence ID" value="NZ_JAYGJQ010000001.1"/>
</dbReference>
<name>A0ABU5VTJ4_9BACT</name>
<protein>
    <submittedName>
        <fullName evidence="2">Uncharacterized protein</fullName>
    </submittedName>
</protein>
<accession>A0ABU5VTJ4</accession>
<organism evidence="2 3">
    <name type="scientific">Bacteriovorax antarcticus</name>
    <dbReference type="NCBI Taxonomy" id="3088717"/>
    <lineage>
        <taxon>Bacteria</taxon>
        <taxon>Pseudomonadati</taxon>
        <taxon>Bdellovibrionota</taxon>
        <taxon>Bacteriovoracia</taxon>
        <taxon>Bacteriovoracales</taxon>
        <taxon>Bacteriovoracaceae</taxon>
        <taxon>Bacteriovorax</taxon>
    </lineage>
</organism>
<gene>
    <name evidence="2" type="ORF">SHI21_09210</name>
</gene>
<proteinExistence type="predicted"/>
<keyword evidence="1" id="KW-0732">Signal</keyword>
<dbReference type="Proteomes" id="UP001302274">
    <property type="component" value="Unassembled WGS sequence"/>
</dbReference>
<dbReference type="InterPro" id="IPR011004">
    <property type="entry name" value="Trimer_LpxA-like_sf"/>
</dbReference>
<feature type="signal peptide" evidence="1">
    <location>
        <begin position="1"/>
        <end position="21"/>
    </location>
</feature>